<feature type="transmembrane region" description="Helical" evidence="9">
    <location>
        <begin position="230"/>
        <end position="251"/>
    </location>
</feature>
<evidence type="ECO:0000313" key="12">
    <source>
        <dbReference type="Proteomes" id="UP000594261"/>
    </source>
</evidence>
<evidence type="ECO:0000256" key="3">
    <source>
        <dbReference type="ARBA" id="ARBA00022448"/>
    </source>
</evidence>
<dbReference type="PROSITE" id="PS50850">
    <property type="entry name" value="MFS"/>
    <property type="match status" value="1"/>
</dbReference>
<keyword evidence="12" id="KW-1185">Reference proteome</keyword>
<dbReference type="Proteomes" id="UP000594261">
    <property type="component" value="Chromosome 3"/>
</dbReference>
<dbReference type="InterPro" id="IPR036259">
    <property type="entry name" value="MFS_trans_sf"/>
</dbReference>
<dbReference type="InterPro" id="IPR005828">
    <property type="entry name" value="MFS_sugar_transport-like"/>
</dbReference>
<dbReference type="GO" id="GO:0022857">
    <property type="term" value="F:transmembrane transporter activity"/>
    <property type="evidence" value="ECO:0007669"/>
    <property type="project" value="InterPro"/>
</dbReference>
<sequence length="374" mass="40964">MWFSEIFRIAGWLAIALAQNAWLLDLGSLLLGFGTSISLYVVPVYIAEITPKNLRGQFTSATQLMITCGFQLMYFIGSNISWRILAVIGGIPCVVKLVGVFFIAKSPRWLATVGKQEEFEASLQLLRGKNADISQEAADIKDYTKICQQFSETGKLHFFHSRYVSPLTAGLGLILLDQLGGSSAVAYYASYLFTEAGFSSSIGTTTMALIQIPANIISVLLSDNLGRRPLLMVSATGLSLSCFLVGLSYIFQDLSLLKELTPILVLIGLSVFSMAQAIGMAGLPWVIMSEIYPINIKGTAGSLVTSAHWSFAWIVVYIFKFMIAWSLAGTFFIFSIIYGLAVVFIAKLVPETKKQALEEIHASFTNPQRKNSNP</sequence>
<keyword evidence="7 9" id="KW-1133">Transmembrane helix</keyword>
<feature type="transmembrane region" description="Helical" evidence="9">
    <location>
        <begin position="28"/>
        <end position="46"/>
    </location>
</feature>
<evidence type="ECO:0000256" key="1">
    <source>
        <dbReference type="ARBA" id="ARBA00004651"/>
    </source>
</evidence>
<keyword evidence="4" id="KW-1003">Cell membrane</keyword>
<keyword evidence="5" id="KW-0762">Sugar transport</keyword>
<comment type="subcellular location">
    <subcellularLocation>
        <location evidence="1">Cell membrane</location>
        <topology evidence="1">Multi-pass membrane protein</topology>
    </subcellularLocation>
</comment>
<proteinExistence type="inferred from homology"/>
<dbReference type="Gramene" id="QL03p003982:mrna">
    <property type="protein sequence ID" value="QL03p003982:mrna"/>
    <property type="gene ID" value="QL03p003982"/>
</dbReference>
<dbReference type="EMBL" id="LRBV02000003">
    <property type="status" value="NOT_ANNOTATED_CDS"/>
    <property type="molecule type" value="Genomic_DNA"/>
</dbReference>
<feature type="transmembrane region" description="Helical" evidence="9">
    <location>
        <begin position="263"/>
        <end position="287"/>
    </location>
</feature>
<dbReference type="FunFam" id="1.20.1250.20:FF:000218">
    <property type="entry name" value="facilitated trehalose transporter Tret1"/>
    <property type="match status" value="1"/>
</dbReference>
<keyword evidence="8 9" id="KW-0472">Membrane</keyword>
<dbReference type="EnsemblPlants" id="QL03p003982:mrna">
    <property type="protein sequence ID" value="QL03p003982:mrna"/>
    <property type="gene ID" value="QL03p003982"/>
</dbReference>
<dbReference type="Pfam" id="PF00083">
    <property type="entry name" value="Sugar_tr"/>
    <property type="match status" value="1"/>
</dbReference>
<accession>A0A7N2R0L1</accession>
<evidence type="ECO:0000313" key="11">
    <source>
        <dbReference type="EnsemblPlants" id="QL03p003982:mrna"/>
    </source>
</evidence>
<feature type="transmembrane region" description="Helical" evidence="9">
    <location>
        <begin position="167"/>
        <end position="189"/>
    </location>
</feature>
<dbReference type="PANTHER" id="PTHR48021">
    <property type="match status" value="1"/>
</dbReference>
<dbReference type="InterPro" id="IPR020846">
    <property type="entry name" value="MFS_dom"/>
</dbReference>
<dbReference type="PANTHER" id="PTHR48021:SF93">
    <property type="entry name" value="SUGAR TRANSPORTER ERD6-LIKE 1-RELATED"/>
    <property type="match status" value="1"/>
</dbReference>
<dbReference type="Gene3D" id="1.20.1250.20">
    <property type="entry name" value="MFS general substrate transporter like domains"/>
    <property type="match status" value="1"/>
</dbReference>
<dbReference type="GO" id="GO:0005886">
    <property type="term" value="C:plasma membrane"/>
    <property type="evidence" value="ECO:0007669"/>
    <property type="project" value="UniProtKB-SubCell"/>
</dbReference>
<feature type="transmembrane region" description="Helical" evidence="9">
    <location>
        <begin position="299"/>
        <end position="319"/>
    </location>
</feature>
<feature type="transmembrane region" description="Helical" evidence="9">
    <location>
        <begin position="201"/>
        <end position="221"/>
    </location>
</feature>
<name>A0A7N2R0L1_QUELO</name>
<dbReference type="PROSITE" id="PS00216">
    <property type="entry name" value="SUGAR_TRANSPORT_1"/>
    <property type="match status" value="1"/>
</dbReference>
<evidence type="ECO:0000256" key="9">
    <source>
        <dbReference type="SAM" id="Phobius"/>
    </source>
</evidence>
<dbReference type="PRINTS" id="PR00171">
    <property type="entry name" value="SUGRTRNSPORT"/>
</dbReference>
<evidence type="ECO:0000256" key="6">
    <source>
        <dbReference type="ARBA" id="ARBA00022692"/>
    </source>
</evidence>
<reference evidence="11" key="2">
    <citation type="submission" date="2021-01" db="UniProtKB">
        <authorList>
            <consortium name="EnsemblPlants"/>
        </authorList>
    </citation>
    <scope>IDENTIFICATION</scope>
</reference>
<evidence type="ECO:0000259" key="10">
    <source>
        <dbReference type="PROSITE" id="PS50850"/>
    </source>
</evidence>
<dbReference type="InterPro" id="IPR050549">
    <property type="entry name" value="MFS_Trehalose_Transporter"/>
</dbReference>
<comment type="similarity">
    <text evidence="2">Belongs to the major facilitator superfamily. Sugar transporter (TC 2.A.1.1) family.</text>
</comment>
<dbReference type="OMA" id="IFRIAGW"/>
<dbReference type="InterPro" id="IPR005829">
    <property type="entry name" value="Sugar_transporter_CS"/>
</dbReference>
<feature type="transmembrane region" description="Helical" evidence="9">
    <location>
        <begin position="325"/>
        <end position="346"/>
    </location>
</feature>
<feature type="transmembrane region" description="Helical" evidence="9">
    <location>
        <begin position="82"/>
        <end position="104"/>
    </location>
</feature>
<protein>
    <recommendedName>
        <fullName evidence="10">Major facilitator superfamily (MFS) profile domain-containing protein</fullName>
    </recommendedName>
</protein>
<reference evidence="11 12" key="1">
    <citation type="journal article" date="2016" name="G3 (Bethesda)">
        <title>First Draft Assembly and Annotation of the Genome of a California Endemic Oak Quercus lobata Nee (Fagaceae).</title>
        <authorList>
            <person name="Sork V.L."/>
            <person name="Fitz-Gibbon S.T."/>
            <person name="Puiu D."/>
            <person name="Crepeau M."/>
            <person name="Gugger P.F."/>
            <person name="Sherman R."/>
            <person name="Stevens K."/>
            <person name="Langley C.H."/>
            <person name="Pellegrini M."/>
            <person name="Salzberg S.L."/>
        </authorList>
    </citation>
    <scope>NUCLEOTIDE SEQUENCE [LARGE SCALE GENOMIC DNA]</scope>
    <source>
        <strain evidence="11 12">cv. SW786</strain>
    </source>
</reference>
<dbReference type="AlphaFoldDB" id="A0A7N2R0L1"/>
<evidence type="ECO:0000256" key="7">
    <source>
        <dbReference type="ARBA" id="ARBA00022989"/>
    </source>
</evidence>
<dbReference type="InterPro" id="IPR003663">
    <property type="entry name" value="Sugar/inositol_transpt"/>
</dbReference>
<feature type="domain" description="Major facilitator superfamily (MFS) profile" evidence="10">
    <location>
        <begin position="1"/>
        <end position="353"/>
    </location>
</feature>
<evidence type="ECO:0000256" key="4">
    <source>
        <dbReference type="ARBA" id="ARBA00022475"/>
    </source>
</evidence>
<evidence type="ECO:0000256" key="2">
    <source>
        <dbReference type="ARBA" id="ARBA00010992"/>
    </source>
</evidence>
<organism evidence="11 12">
    <name type="scientific">Quercus lobata</name>
    <name type="common">Valley oak</name>
    <dbReference type="NCBI Taxonomy" id="97700"/>
    <lineage>
        <taxon>Eukaryota</taxon>
        <taxon>Viridiplantae</taxon>
        <taxon>Streptophyta</taxon>
        <taxon>Embryophyta</taxon>
        <taxon>Tracheophyta</taxon>
        <taxon>Spermatophyta</taxon>
        <taxon>Magnoliopsida</taxon>
        <taxon>eudicotyledons</taxon>
        <taxon>Gunneridae</taxon>
        <taxon>Pentapetalae</taxon>
        <taxon>rosids</taxon>
        <taxon>fabids</taxon>
        <taxon>Fagales</taxon>
        <taxon>Fagaceae</taxon>
        <taxon>Quercus</taxon>
    </lineage>
</organism>
<keyword evidence="3" id="KW-0813">Transport</keyword>
<dbReference type="InParanoid" id="A0A7N2R0L1"/>
<keyword evidence="6 9" id="KW-0812">Transmembrane</keyword>
<dbReference type="SUPFAM" id="SSF103473">
    <property type="entry name" value="MFS general substrate transporter"/>
    <property type="match status" value="1"/>
</dbReference>
<evidence type="ECO:0000256" key="8">
    <source>
        <dbReference type="ARBA" id="ARBA00023136"/>
    </source>
</evidence>
<evidence type="ECO:0000256" key="5">
    <source>
        <dbReference type="ARBA" id="ARBA00022597"/>
    </source>
</evidence>